<dbReference type="InterPro" id="IPR029044">
    <property type="entry name" value="Nucleotide-diphossugar_trans"/>
</dbReference>
<dbReference type="Pfam" id="PF12804">
    <property type="entry name" value="NTP_transf_3"/>
    <property type="match status" value="1"/>
</dbReference>
<comment type="caution">
    <text evidence="2">The sequence shown here is derived from an EMBL/GenBank/DDBJ whole genome shotgun (WGS) entry which is preliminary data.</text>
</comment>
<dbReference type="InterPro" id="IPR011009">
    <property type="entry name" value="Kinase-like_dom_sf"/>
</dbReference>
<dbReference type="InterPro" id="IPR025877">
    <property type="entry name" value="MobA-like_NTP_Trfase"/>
</dbReference>
<reference evidence="2 3" key="1">
    <citation type="journal article" date="2015" name="Genome Announc.">
        <title>Expanding the biotechnology potential of lactobacilli through comparative genomics of 213 strains and associated genera.</title>
        <authorList>
            <person name="Sun Z."/>
            <person name="Harris H.M."/>
            <person name="McCann A."/>
            <person name="Guo C."/>
            <person name="Argimon S."/>
            <person name="Zhang W."/>
            <person name="Yang X."/>
            <person name="Jeffery I.B."/>
            <person name="Cooney J.C."/>
            <person name="Kagawa T.F."/>
            <person name="Liu W."/>
            <person name="Song Y."/>
            <person name="Salvetti E."/>
            <person name="Wrobel A."/>
            <person name="Rasinkangas P."/>
            <person name="Parkhill J."/>
            <person name="Rea M.C."/>
            <person name="O'Sullivan O."/>
            <person name="Ritari J."/>
            <person name="Douillard F.P."/>
            <person name="Paul Ross R."/>
            <person name="Yang R."/>
            <person name="Briner A.E."/>
            <person name="Felis G.E."/>
            <person name="de Vos W.M."/>
            <person name="Barrangou R."/>
            <person name="Klaenhammer T.R."/>
            <person name="Caufield P.W."/>
            <person name="Cui Y."/>
            <person name="Zhang H."/>
            <person name="O'Toole P.W."/>
        </authorList>
    </citation>
    <scope>NUCLEOTIDE SEQUENCE [LARGE SCALE GENOMIC DNA]</scope>
    <source>
        <strain evidence="2 3">DSM 22696</strain>
    </source>
</reference>
<dbReference type="CDD" id="cd02523">
    <property type="entry name" value="PC_cytidylyltransferase"/>
    <property type="match status" value="1"/>
</dbReference>
<evidence type="ECO:0000313" key="2">
    <source>
        <dbReference type="EMBL" id="KRN95327.1"/>
    </source>
</evidence>
<dbReference type="InterPro" id="IPR052077">
    <property type="entry name" value="CcrZ_PhaseVar_Mediator"/>
</dbReference>
<accession>A0A0R2L0K8</accession>
<dbReference type="Gene3D" id="3.30.200.20">
    <property type="entry name" value="Phosphorylase Kinase, domain 1"/>
    <property type="match status" value="1"/>
</dbReference>
<protein>
    <recommendedName>
        <fullName evidence="1">MobA-like NTP transferase domain-containing protein</fullName>
    </recommendedName>
</protein>
<proteinExistence type="predicted"/>
<name>A0A0R2L0K8_9LACO</name>
<dbReference type="CDD" id="cd05151">
    <property type="entry name" value="ChoK-like"/>
    <property type="match status" value="1"/>
</dbReference>
<gene>
    <name evidence="2" type="ORF">IV55_GL000314</name>
</gene>
<dbReference type="Proteomes" id="UP000051139">
    <property type="component" value="Unassembled WGS sequence"/>
</dbReference>
<sequence>MIVLGVLKSEHLTGGNHNMQKKTDILKVLLHIQAVEATATFSQRQLAKSTKFSLTKVQAILAELEKKHFVIRSGNSQAPHYQVSAQGQQFTLSLINSTLPTWSDLSEKQPTTAVILAAGTTQDFNHPVALEEFDHQPLLQRTIDQLASHGITKTIIVAGFKQNSIKKLVENNPDVQLVINDNYDSTGTMASLAAASKYISDSFLLIEGDLLYDDAMLSLLLQERQPNVILAAPLSGSGDEAFVDFDENNQLLRISKDIRQMNELSAEMIGLSKLSYGFFKLMLAAFLNNQNQWLNYEYLITRLAHSISVKCLLSDNLSWKDIDNLQDLTEARDTTFPKIKVNEQNEQIKLAQQTIVDVLKLPITAVKNVAYAGGMTNTNYSAQVQLESDGTWEECFIRIPGKGTGKLINRKTEQPNAKQASELNFNVPTVYMDDSGIKITKTISGALTLSPRSMRLSTNYRQAAQLLKRVHTSSMTFSNTFSFTDEWHRYEQAVIDLKQPFFKHYDIVRLQVLKALTRLDQLGIEQRPCHNDLVPENFIKGNNNQLYLIDWEYSGLNDPAWDLAALLNESDFNSEEELDFLHQYDGSDTIKLQQKVQIYKALQDILWSTWAIVKTASGVDFSDYGQKRFDRAAKELERILGHD</sequence>
<dbReference type="SUPFAM" id="SSF56112">
    <property type="entry name" value="Protein kinase-like (PK-like)"/>
    <property type="match status" value="1"/>
</dbReference>
<dbReference type="STRING" id="348151.IV55_GL000314"/>
<keyword evidence="3" id="KW-1185">Reference proteome</keyword>
<dbReference type="Gene3D" id="3.90.550.10">
    <property type="entry name" value="Spore Coat Polysaccharide Biosynthesis Protein SpsA, Chain A"/>
    <property type="match status" value="1"/>
</dbReference>
<evidence type="ECO:0000259" key="1">
    <source>
        <dbReference type="Pfam" id="PF12804"/>
    </source>
</evidence>
<feature type="domain" description="MobA-like NTP transferase" evidence="1">
    <location>
        <begin position="113"/>
        <end position="229"/>
    </location>
</feature>
<dbReference type="InterPro" id="IPR036388">
    <property type="entry name" value="WH-like_DNA-bd_sf"/>
</dbReference>
<dbReference type="SUPFAM" id="SSF53448">
    <property type="entry name" value="Nucleotide-diphospho-sugar transferases"/>
    <property type="match status" value="1"/>
</dbReference>
<organism evidence="2 3">
    <name type="scientific">Furfurilactobacillus siliginis</name>
    <dbReference type="NCBI Taxonomy" id="348151"/>
    <lineage>
        <taxon>Bacteria</taxon>
        <taxon>Bacillati</taxon>
        <taxon>Bacillota</taxon>
        <taxon>Bacilli</taxon>
        <taxon>Lactobacillales</taxon>
        <taxon>Lactobacillaceae</taxon>
        <taxon>Furfurilactobacillus</taxon>
    </lineage>
</organism>
<dbReference type="Pfam" id="PF01633">
    <property type="entry name" value="Choline_kinase"/>
    <property type="match status" value="1"/>
</dbReference>
<dbReference type="AlphaFoldDB" id="A0A0R2L0K8"/>
<dbReference type="PATRIC" id="fig|348151.3.peg.320"/>
<dbReference type="Gene3D" id="3.90.1200.10">
    <property type="match status" value="1"/>
</dbReference>
<evidence type="ECO:0000313" key="3">
    <source>
        <dbReference type="Proteomes" id="UP000051139"/>
    </source>
</evidence>
<dbReference type="Gene3D" id="1.10.10.10">
    <property type="entry name" value="Winged helix-like DNA-binding domain superfamily/Winged helix DNA-binding domain"/>
    <property type="match status" value="1"/>
</dbReference>
<dbReference type="PANTHER" id="PTHR40086:SF1">
    <property type="entry name" value="CELL CYCLE REGULATOR CCRZ"/>
    <property type="match status" value="1"/>
</dbReference>
<dbReference type="PANTHER" id="PTHR40086">
    <property type="entry name" value="PHOSPHOTRANSFERASE YTMP-RELATED"/>
    <property type="match status" value="1"/>
</dbReference>
<dbReference type="EMBL" id="JQCB01000010">
    <property type="protein sequence ID" value="KRN95327.1"/>
    <property type="molecule type" value="Genomic_DNA"/>
</dbReference>
<dbReference type="GO" id="GO:0016779">
    <property type="term" value="F:nucleotidyltransferase activity"/>
    <property type="evidence" value="ECO:0007669"/>
    <property type="project" value="UniProtKB-ARBA"/>
</dbReference>